<proteinExistence type="predicted"/>
<dbReference type="Proteomes" id="UP001501480">
    <property type="component" value="Unassembled WGS sequence"/>
</dbReference>
<dbReference type="EMBL" id="BAAAPY010000014">
    <property type="protein sequence ID" value="GAA2085109.1"/>
    <property type="molecule type" value="Genomic_DNA"/>
</dbReference>
<organism evidence="1 2">
    <name type="scientific">Aeromicrobium halocynthiae</name>
    <dbReference type="NCBI Taxonomy" id="560557"/>
    <lineage>
        <taxon>Bacteria</taxon>
        <taxon>Bacillati</taxon>
        <taxon>Actinomycetota</taxon>
        <taxon>Actinomycetes</taxon>
        <taxon>Propionibacteriales</taxon>
        <taxon>Nocardioidaceae</taxon>
        <taxon>Aeromicrobium</taxon>
    </lineage>
</organism>
<keyword evidence="2" id="KW-1185">Reference proteome</keyword>
<protein>
    <recommendedName>
        <fullName evidence="3">DUF3558 domain-containing protein</fullName>
    </recommendedName>
</protein>
<name>A0ABP5HRW3_9ACTN</name>
<gene>
    <name evidence="1" type="ORF">GCM10009821_28260</name>
</gene>
<evidence type="ECO:0000313" key="1">
    <source>
        <dbReference type="EMBL" id="GAA2085109.1"/>
    </source>
</evidence>
<comment type="caution">
    <text evidence="1">The sequence shown here is derived from an EMBL/GenBank/DDBJ whole genome shotgun (WGS) entry which is preliminary data.</text>
</comment>
<reference evidence="2" key="1">
    <citation type="journal article" date="2019" name="Int. J. Syst. Evol. Microbiol.">
        <title>The Global Catalogue of Microorganisms (GCM) 10K type strain sequencing project: providing services to taxonomists for standard genome sequencing and annotation.</title>
        <authorList>
            <consortium name="The Broad Institute Genomics Platform"/>
            <consortium name="The Broad Institute Genome Sequencing Center for Infectious Disease"/>
            <person name="Wu L."/>
            <person name="Ma J."/>
        </authorList>
    </citation>
    <scope>NUCLEOTIDE SEQUENCE [LARGE SCALE GENOMIC DNA]</scope>
    <source>
        <strain evidence="2">JCM 15749</strain>
    </source>
</reference>
<evidence type="ECO:0000313" key="2">
    <source>
        <dbReference type="Proteomes" id="UP001501480"/>
    </source>
</evidence>
<evidence type="ECO:0008006" key="3">
    <source>
        <dbReference type="Google" id="ProtNLM"/>
    </source>
</evidence>
<accession>A0ABP5HRW3</accession>
<sequence length="185" mass="19249">MLTFSALATGCGAGSAPEDDVQDRACGLLDRSIVEQVTGTDRYGNTSRLLGETTWTGEPFQAIGDPGAKGAADRAVTGFRCAVTNGTTRLLAIDGRALPDADARAEAENALAERFAGRDGCTTTDDAAIICSTTETTEAGFVLQDYSVVLTVTPRPDTEAPDPEVLRDAAQNVADNVTEYAALAD</sequence>